<dbReference type="PANTHER" id="PTHR24279:SF120">
    <property type="entry name" value="CYTOCHROME P450"/>
    <property type="match status" value="1"/>
</dbReference>
<evidence type="ECO:0000256" key="1">
    <source>
        <dbReference type="ARBA" id="ARBA00001971"/>
    </source>
</evidence>
<gene>
    <name evidence="8" type="ORF">MNOR_LOCUS9762</name>
</gene>
<evidence type="ECO:0000256" key="5">
    <source>
        <dbReference type="ARBA" id="ARBA00023002"/>
    </source>
</evidence>
<comment type="similarity">
    <text evidence="2">Belongs to the cytochrome P450 family.</text>
</comment>
<dbReference type="GO" id="GO:0004497">
    <property type="term" value="F:monooxygenase activity"/>
    <property type="evidence" value="ECO:0007669"/>
    <property type="project" value="UniProtKB-KW"/>
</dbReference>
<evidence type="ECO:0000256" key="6">
    <source>
        <dbReference type="ARBA" id="ARBA00023004"/>
    </source>
</evidence>
<proteinExistence type="inferred from homology"/>
<dbReference type="GO" id="GO:0016705">
    <property type="term" value="F:oxidoreductase activity, acting on paired donors, with incorporation or reduction of molecular oxygen"/>
    <property type="evidence" value="ECO:0007669"/>
    <property type="project" value="InterPro"/>
</dbReference>
<comment type="cofactor">
    <cofactor evidence="1">
        <name>heme</name>
        <dbReference type="ChEBI" id="CHEBI:30413"/>
    </cofactor>
</comment>
<organism evidence="8 9">
    <name type="scientific">Meganyctiphanes norvegica</name>
    <name type="common">Northern krill</name>
    <name type="synonym">Thysanopoda norvegica</name>
    <dbReference type="NCBI Taxonomy" id="48144"/>
    <lineage>
        <taxon>Eukaryota</taxon>
        <taxon>Metazoa</taxon>
        <taxon>Ecdysozoa</taxon>
        <taxon>Arthropoda</taxon>
        <taxon>Crustacea</taxon>
        <taxon>Multicrustacea</taxon>
        <taxon>Malacostraca</taxon>
        <taxon>Eumalacostraca</taxon>
        <taxon>Eucarida</taxon>
        <taxon>Euphausiacea</taxon>
        <taxon>Euphausiidae</taxon>
        <taxon>Meganyctiphanes</taxon>
    </lineage>
</organism>
<dbReference type="Proteomes" id="UP001497623">
    <property type="component" value="Unassembled WGS sequence"/>
</dbReference>
<dbReference type="EMBL" id="CAXKWB010004774">
    <property type="protein sequence ID" value="CAL4075369.1"/>
    <property type="molecule type" value="Genomic_DNA"/>
</dbReference>
<dbReference type="GO" id="GO:0005506">
    <property type="term" value="F:iron ion binding"/>
    <property type="evidence" value="ECO:0007669"/>
    <property type="project" value="InterPro"/>
</dbReference>
<dbReference type="SUPFAM" id="SSF48264">
    <property type="entry name" value="Cytochrome P450"/>
    <property type="match status" value="1"/>
</dbReference>
<keyword evidence="6" id="KW-0408">Iron</keyword>
<protein>
    <recommendedName>
        <fullName evidence="10">Cytochrome P450</fullName>
    </recommendedName>
</protein>
<reference evidence="8 9" key="1">
    <citation type="submission" date="2024-05" db="EMBL/GenBank/DDBJ databases">
        <authorList>
            <person name="Wallberg A."/>
        </authorList>
    </citation>
    <scope>NUCLEOTIDE SEQUENCE [LARGE SCALE GENOMIC DNA]</scope>
</reference>
<dbReference type="InterPro" id="IPR050479">
    <property type="entry name" value="CYP11_CYP27_families"/>
</dbReference>
<keyword evidence="7" id="KW-0503">Monooxygenase</keyword>
<keyword evidence="9" id="KW-1185">Reference proteome</keyword>
<keyword evidence="4" id="KW-0479">Metal-binding</keyword>
<dbReference type="GO" id="GO:0020037">
    <property type="term" value="F:heme binding"/>
    <property type="evidence" value="ECO:0007669"/>
    <property type="project" value="InterPro"/>
</dbReference>
<keyword evidence="3" id="KW-0349">Heme</keyword>
<accession>A0AAV2Q8T3</accession>
<dbReference type="Gene3D" id="1.10.630.10">
    <property type="entry name" value="Cytochrome P450"/>
    <property type="match status" value="1"/>
</dbReference>
<name>A0AAV2Q8T3_MEGNR</name>
<evidence type="ECO:0008006" key="10">
    <source>
        <dbReference type="Google" id="ProtNLM"/>
    </source>
</evidence>
<dbReference type="PANTHER" id="PTHR24279">
    <property type="entry name" value="CYTOCHROME P450"/>
    <property type="match status" value="1"/>
</dbReference>
<dbReference type="Pfam" id="PF00067">
    <property type="entry name" value="p450"/>
    <property type="match status" value="1"/>
</dbReference>
<evidence type="ECO:0000256" key="4">
    <source>
        <dbReference type="ARBA" id="ARBA00022723"/>
    </source>
</evidence>
<evidence type="ECO:0000256" key="3">
    <source>
        <dbReference type="ARBA" id="ARBA00022617"/>
    </source>
</evidence>
<feature type="non-terminal residue" evidence="8">
    <location>
        <position position="271"/>
    </location>
</feature>
<evidence type="ECO:0000256" key="7">
    <source>
        <dbReference type="ARBA" id="ARBA00023033"/>
    </source>
</evidence>
<dbReference type="InterPro" id="IPR001128">
    <property type="entry name" value="Cyt_P450"/>
</dbReference>
<dbReference type="InterPro" id="IPR036396">
    <property type="entry name" value="Cyt_P450_sf"/>
</dbReference>
<sequence>MANKWMIGVLSATGKIVPKGGKFSSPQLGLLFRHFSANLESQAAATGNAGVKNIEMPILKDLREMPGPRVLPGVGTEWVYYPLGPYTSIDNYHIAKIEMREKYGPIYKEKLGGHWVVNTSNIKDIEIMYWNEGQYPQRTANQATTYYRRSCPEIYKNLGLLNSSGEEWYIHRNMLNKTILKSNNMNIMVPSVSETADAWVSYIKRNRTPNSAIPDIQMTLKRFGLDAVSSTMFGERIGTLDETPSQHAEEYFYTAINLTEAEHEFTLKTKW</sequence>
<comment type="caution">
    <text evidence="8">The sequence shown here is derived from an EMBL/GenBank/DDBJ whole genome shotgun (WGS) entry which is preliminary data.</text>
</comment>
<evidence type="ECO:0000313" key="8">
    <source>
        <dbReference type="EMBL" id="CAL4075369.1"/>
    </source>
</evidence>
<dbReference type="AlphaFoldDB" id="A0AAV2Q8T3"/>
<keyword evidence="5" id="KW-0560">Oxidoreductase</keyword>
<evidence type="ECO:0000313" key="9">
    <source>
        <dbReference type="Proteomes" id="UP001497623"/>
    </source>
</evidence>
<evidence type="ECO:0000256" key="2">
    <source>
        <dbReference type="ARBA" id="ARBA00010617"/>
    </source>
</evidence>